<reference evidence="1" key="1">
    <citation type="submission" date="2023-07" db="EMBL/GenBank/DDBJ databases">
        <title>Black Yeasts Isolated from many extreme environments.</title>
        <authorList>
            <person name="Coleine C."/>
            <person name="Stajich J.E."/>
            <person name="Selbmann L."/>
        </authorList>
    </citation>
    <scope>NUCLEOTIDE SEQUENCE</scope>
    <source>
        <strain evidence="1">CCFEE 5714</strain>
    </source>
</reference>
<protein>
    <submittedName>
        <fullName evidence="1">Uncharacterized protein</fullName>
    </submittedName>
</protein>
<keyword evidence="2" id="KW-1185">Reference proteome</keyword>
<comment type="caution">
    <text evidence="1">The sequence shown here is derived from an EMBL/GenBank/DDBJ whole genome shotgun (WGS) entry which is preliminary data.</text>
</comment>
<proteinExistence type="predicted"/>
<organism evidence="1 2">
    <name type="scientific">Vermiconidia calcicola</name>
    <dbReference type="NCBI Taxonomy" id="1690605"/>
    <lineage>
        <taxon>Eukaryota</taxon>
        <taxon>Fungi</taxon>
        <taxon>Dikarya</taxon>
        <taxon>Ascomycota</taxon>
        <taxon>Pezizomycotina</taxon>
        <taxon>Dothideomycetes</taxon>
        <taxon>Dothideomycetidae</taxon>
        <taxon>Mycosphaerellales</taxon>
        <taxon>Extremaceae</taxon>
        <taxon>Vermiconidia</taxon>
    </lineage>
</organism>
<evidence type="ECO:0000313" key="2">
    <source>
        <dbReference type="Proteomes" id="UP001281147"/>
    </source>
</evidence>
<accession>A0ACC3NVD6</accession>
<dbReference type="EMBL" id="JAUTXU010000010">
    <property type="protein sequence ID" value="KAK3723148.1"/>
    <property type="molecule type" value="Genomic_DNA"/>
</dbReference>
<name>A0ACC3NVD6_9PEZI</name>
<gene>
    <name evidence="1" type="ORF">LTR37_001871</name>
</gene>
<dbReference type="Proteomes" id="UP001281147">
    <property type="component" value="Unassembled WGS sequence"/>
</dbReference>
<sequence length="266" mass="30081">METSSATTTFHIRFGFDHSTYPISNPKYNTKDPRRRHVRGAPPEALLAEVASYRIFRDVCLQRLDEHYPTGVSADRRRRLLGSAAVKAFCLKQNTTAVVDGPASFSVNGKKRSLELPTIEDFDVDNCLNDEGTRLKHRRVDSAVDLTMLTICSPCPDSSSGEEDYVTVWEDKTVTELKSNKRLYLSDETKTILLKHAAEYGWVVAHYPSVDHANMLARVSQCLWAFAAELLFDFDSFDNPVLAEASPPRLLYSAELLRYTFPFDFS</sequence>
<evidence type="ECO:0000313" key="1">
    <source>
        <dbReference type="EMBL" id="KAK3723148.1"/>
    </source>
</evidence>